<dbReference type="Pfam" id="PF00015">
    <property type="entry name" value="MCPsignal"/>
    <property type="match status" value="1"/>
</dbReference>
<gene>
    <name evidence="7" type="ORF">SAMN04487779_100749</name>
</gene>
<evidence type="ECO:0000256" key="1">
    <source>
        <dbReference type="ARBA" id="ARBA00023224"/>
    </source>
</evidence>
<proteinExistence type="inferred from homology"/>
<protein>
    <submittedName>
        <fullName evidence="7">Methyl-accepting chemotaxis sensory transducer</fullName>
    </submittedName>
</protein>
<evidence type="ECO:0000259" key="6">
    <source>
        <dbReference type="PROSITE" id="PS50885"/>
    </source>
</evidence>
<dbReference type="GO" id="GO:0007165">
    <property type="term" value="P:signal transduction"/>
    <property type="evidence" value="ECO:0007669"/>
    <property type="project" value="UniProtKB-KW"/>
</dbReference>
<dbReference type="SMART" id="SM00304">
    <property type="entry name" value="HAMP"/>
    <property type="match status" value="1"/>
</dbReference>
<organism evidence="7 8">
    <name type="scientific">Belnapia rosea</name>
    <dbReference type="NCBI Taxonomy" id="938405"/>
    <lineage>
        <taxon>Bacteria</taxon>
        <taxon>Pseudomonadati</taxon>
        <taxon>Pseudomonadota</taxon>
        <taxon>Alphaproteobacteria</taxon>
        <taxon>Acetobacterales</taxon>
        <taxon>Roseomonadaceae</taxon>
        <taxon>Belnapia</taxon>
    </lineage>
</organism>
<accession>A0A1G6U578</accession>
<comment type="similarity">
    <text evidence="2">Belongs to the methyl-accepting chemotaxis (MCP) protein family.</text>
</comment>
<dbReference type="Gene3D" id="1.10.287.950">
    <property type="entry name" value="Methyl-accepting chemotaxis protein"/>
    <property type="match status" value="1"/>
</dbReference>
<evidence type="ECO:0000313" key="7">
    <source>
        <dbReference type="EMBL" id="SDD36374.1"/>
    </source>
</evidence>
<keyword evidence="4" id="KW-1133">Transmembrane helix</keyword>
<dbReference type="InterPro" id="IPR004090">
    <property type="entry name" value="Chemotax_Me-accpt_rcpt"/>
</dbReference>
<dbReference type="RefSeq" id="WP_218127949.1">
    <property type="nucleotide sequence ID" value="NZ_FMZX01000007.1"/>
</dbReference>
<dbReference type="InterPro" id="IPR004089">
    <property type="entry name" value="MCPsignal_dom"/>
</dbReference>
<dbReference type="SUPFAM" id="SSF58104">
    <property type="entry name" value="Methyl-accepting chemotaxis protein (MCP) signaling domain"/>
    <property type="match status" value="1"/>
</dbReference>
<evidence type="ECO:0000256" key="3">
    <source>
        <dbReference type="PROSITE-ProRule" id="PRU00284"/>
    </source>
</evidence>
<evidence type="ECO:0000313" key="8">
    <source>
        <dbReference type="Proteomes" id="UP000198925"/>
    </source>
</evidence>
<name>A0A1G6U578_9PROT</name>
<keyword evidence="4" id="KW-0472">Membrane</keyword>
<reference evidence="7 8" key="1">
    <citation type="submission" date="2016-10" db="EMBL/GenBank/DDBJ databases">
        <authorList>
            <person name="de Groot N.N."/>
        </authorList>
    </citation>
    <scope>NUCLEOTIDE SEQUENCE [LARGE SCALE GENOMIC DNA]</scope>
    <source>
        <strain evidence="7 8">CPCC 100156</strain>
    </source>
</reference>
<dbReference type="Gene3D" id="6.10.340.10">
    <property type="match status" value="1"/>
</dbReference>
<keyword evidence="8" id="KW-1185">Reference proteome</keyword>
<dbReference type="EMBL" id="FMZX01000007">
    <property type="protein sequence ID" value="SDD36374.1"/>
    <property type="molecule type" value="Genomic_DNA"/>
</dbReference>
<dbReference type="PRINTS" id="PR00260">
    <property type="entry name" value="CHEMTRNSDUCR"/>
</dbReference>
<dbReference type="Proteomes" id="UP000198925">
    <property type="component" value="Unassembled WGS sequence"/>
</dbReference>
<feature type="transmembrane region" description="Helical" evidence="4">
    <location>
        <begin position="190"/>
        <end position="213"/>
    </location>
</feature>
<dbReference type="PANTHER" id="PTHR32089:SF112">
    <property type="entry name" value="LYSOZYME-LIKE PROTEIN-RELATED"/>
    <property type="match status" value="1"/>
</dbReference>
<dbReference type="CDD" id="cd06225">
    <property type="entry name" value="HAMP"/>
    <property type="match status" value="1"/>
</dbReference>
<dbReference type="Pfam" id="PF00672">
    <property type="entry name" value="HAMP"/>
    <property type="match status" value="1"/>
</dbReference>
<evidence type="ECO:0000256" key="4">
    <source>
        <dbReference type="SAM" id="Phobius"/>
    </source>
</evidence>
<keyword evidence="1 3" id="KW-0807">Transducer</keyword>
<dbReference type="PROSITE" id="PS50111">
    <property type="entry name" value="CHEMOTAXIS_TRANSDUC_2"/>
    <property type="match status" value="1"/>
</dbReference>
<dbReference type="PROSITE" id="PS50885">
    <property type="entry name" value="HAMP"/>
    <property type="match status" value="1"/>
</dbReference>
<feature type="domain" description="Methyl-accepting transducer" evidence="5">
    <location>
        <begin position="309"/>
        <end position="545"/>
    </location>
</feature>
<feature type="domain" description="HAMP" evidence="6">
    <location>
        <begin position="215"/>
        <end position="268"/>
    </location>
</feature>
<dbReference type="GO" id="GO:0006935">
    <property type="term" value="P:chemotaxis"/>
    <property type="evidence" value="ECO:0007669"/>
    <property type="project" value="InterPro"/>
</dbReference>
<keyword evidence="4" id="KW-0812">Transmembrane</keyword>
<dbReference type="GO" id="GO:0004888">
    <property type="term" value="F:transmembrane signaling receptor activity"/>
    <property type="evidence" value="ECO:0007669"/>
    <property type="project" value="InterPro"/>
</dbReference>
<dbReference type="STRING" id="938405.SAMN02927895_00143"/>
<sequence length="565" mass="57491">MLNALRHTRLSLKVMLPLAVMAMVAVGAGGFVSRSLVTLDAAYSGLLARDSLGATYATRLNVTIVDLPRSLWRAFAVPEAATIAQSIAEIEAIERTFAERAVLVRPAVAGTPHAATLAGMERDFPALRATGLRGLAMLRDGRGAEAMALLRADFFSQMMQLRETSIAMTQALLASASEKSAALTEEAQSIVWTAVTVLGAGVLLSFGFGLWMARATVIRPFGRLQGAMQRLAGGDLATPIGDADRRDEIGSMAQALQGFAASLREAETLRVGQEAAKHRAEEERKAGLASLASGLEASIGGVTEHIASAAAELNAAATSMVAIADGTSTRAGTVSSATQEASGNVNTVAAATEELAASVAEISRQVADSARMAAGAADQANRTNATVANLNEAAARIGEVTRLIDNIAGQTNLLALNATIEAARAGEAGKGFAVVASEVKALATQTAQATGNIATQIQSMQGATRQAAADIGAIRDSIGAINEVTAAIAAAVEQQGAATRDIAQNVQQAAAGTAAIAGAIDGVTAAASETGGAASQVQATSATLAEQAETLRRALGDTLGRLRAA</sequence>
<dbReference type="PANTHER" id="PTHR32089">
    <property type="entry name" value="METHYL-ACCEPTING CHEMOTAXIS PROTEIN MCPB"/>
    <property type="match status" value="1"/>
</dbReference>
<dbReference type="InterPro" id="IPR003660">
    <property type="entry name" value="HAMP_dom"/>
</dbReference>
<dbReference type="SMART" id="SM00283">
    <property type="entry name" value="MA"/>
    <property type="match status" value="1"/>
</dbReference>
<evidence type="ECO:0000256" key="2">
    <source>
        <dbReference type="ARBA" id="ARBA00029447"/>
    </source>
</evidence>
<dbReference type="GO" id="GO:0016020">
    <property type="term" value="C:membrane"/>
    <property type="evidence" value="ECO:0007669"/>
    <property type="project" value="InterPro"/>
</dbReference>
<feature type="transmembrane region" description="Helical" evidence="4">
    <location>
        <begin position="12"/>
        <end position="32"/>
    </location>
</feature>
<evidence type="ECO:0000259" key="5">
    <source>
        <dbReference type="PROSITE" id="PS50111"/>
    </source>
</evidence>
<dbReference type="AlphaFoldDB" id="A0A1G6U578"/>